<dbReference type="OrthoDB" id="1444395at2"/>
<gene>
    <name evidence="1" type="ORF">SAMN04487908_103160</name>
</gene>
<keyword evidence="2" id="KW-1185">Reference proteome</keyword>
<dbReference type="STRING" id="797419.SAMN05216556_103161"/>
<name>A0A1M6C7W9_9FLAO</name>
<evidence type="ECO:0000313" key="1">
    <source>
        <dbReference type="EMBL" id="SHI57125.1"/>
    </source>
</evidence>
<evidence type="ECO:0000313" key="2">
    <source>
        <dbReference type="Proteomes" id="UP000184172"/>
    </source>
</evidence>
<dbReference type="Proteomes" id="UP000184172">
    <property type="component" value="Unassembled WGS sequence"/>
</dbReference>
<accession>A0A1M6C7W9</accession>
<dbReference type="EMBL" id="FQYV01000003">
    <property type="protein sequence ID" value="SHI57125.1"/>
    <property type="molecule type" value="Genomic_DNA"/>
</dbReference>
<organism evidence="1 2">
    <name type="scientific">Aequorivita viscosa</name>
    <dbReference type="NCBI Taxonomy" id="797419"/>
    <lineage>
        <taxon>Bacteria</taxon>
        <taxon>Pseudomonadati</taxon>
        <taxon>Bacteroidota</taxon>
        <taxon>Flavobacteriia</taxon>
        <taxon>Flavobacteriales</taxon>
        <taxon>Flavobacteriaceae</taxon>
        <taxon>Aequorivita</taxon>
    </lineage>
</organism>
<protein>
    <submittedName>
        <fullName evidence="1">Uncharacterized protein</fullName>
    </submittedName>
</protein>
<dbReference type="RefSeq" id="WP_073215064.1">
    <property type="nucleotide sequence ID" value="NZ_FNNS01000003.1"/>
</dbReference>
<reference evidence="2" key="1">
    <citation type="submission" date="2016-11" db="EMBL/GenBank/DDBJ databases">
        <authorList>
            <person name="Varghese N."/>
            <person name="Submissions S."/>
        </authorList>
    </citation>
    <scope>NUCLEOTIDE SEQUENCE [LARGE SCALE GENOMIC DNA]</scope>
    <source>
        <strain evidence="2">DSM 26349</strain>
    </source>
</reference>
<dbReference type="AlphaFoldDB" id="A0A1M6C7W9"/>
<proteinExistence type="predicted"/>
<sequence>MKKFRLPRKTKKRLRKGLWFYPPDEKGGSLMASPYRSQEDYDAYKKGELRNLGVQHNSRKHQNEFRNKIDKEIKVTDDVLKNYLDDLMAKEFRDWAFNILVKAKNHPKAKSSYYNFVNAYLLHKNDGSFGNVACLAVDRAEELLKKRYDPSKKKQITLK</sequence>